<gene>
    <name evidence="2" type="ORF">CDAR_18001</name>
</gene>
<dbReference type="EMBL" id="BPLQ01002945">
    <property type="protein sequence ID" value="GIX96581.1"/>
    <property type="molecule type" value="Genomic_DNA"/>
</dbReference>
<name>A0AAV4PLD3_9ARAC</name>
<comment type="caution">
    <text evidence="2">The sequence shown here is derived from an EMBL/GenBank/DDBJ whole genome shotgun (WGS) entry which is preliminary data.</text>
</comment>
<feature type="region of interest" description="Disordered" evidence="1">
    <location>
        <begin position="115"/>
        <end position="163"/>
    </location>
</feature>
<protein>
    <submittedName>
        <fullName evidence="2">Uncharacterized protein</fullName>
    </submittedName>
</protein>
<dbReference type="AlphaFoldDB" id="A0AAV4PLD3"/>
<evidence type="ECO:0000256" key="1">
    <source>
        <dbReference type="SAM" id="MobiDB-lite"/>
    </source>
</evidence>
<reference evidence="2 3" key="1">
    <citation type="submission" date="2021-06" db="EMBL/GenBank/DDBJ databases">
        <title>Caerostris darwini draft genome.</title>
        <authorList>
            <person name="Kono N."/>
            <person name="Arakawa K."/>
        </authorList>
    </citation>
    <scope>NUCLEOTIDE SEQUENCE [LARGE SCALE GENOMIC DNA]</scope>
</reference>
<accession>A0AAV4PLD3</accession>
<evidence type="ECO:0000313" key="2">
    <source>
        <dbReference type="EMBL" id="GIX96581.1"/>
    </source>
</evidence>
<proteinExistence type="predicted"/>
<dbReference type="Proteomes" id="UP001054837">
    <property type="component" value="Unassembled WGS sequence"/>
</dbReference>
<sequence>MSICKVSHDRICLGKSTKYLSVLKTIFTKVMIELLSGVGGGERNTRKKDISLCWWIGCEEVYKRLLDADLAEHISPSYPTASALKNVSTSEIHHEHQSIVPLFGLVSALHSRDGREVPSFSSGQKEDNEGSVAHKARFEEEEVVGGPPPSSHHGRVSTTSYTH</sequence>
<evidence type="ECO:0000313" key="3">
    <source>
        <dbReference type="Proteomes" id="UP001054837"/>
    </source>
</evidence>
<organism evidence="2 3">
    <name type="scientific">Caerostris darwini</name>
    <dbReference type="NCBI Taxonomy" id="1538125"/>
    <lineage>
        <taxon>Eukaryota</taxon>
        <taxon>Metazoa</taxon>
        <taxon>Ecdysozoa</taxon>
        <taxon>Arthropoda</taxon>
        <taxon>Chelicerata</taxon>
        <taxon>Arachnida</taxon>
        <taxon>Araneae</taxon>
        <taxon>Araneomorphae</taxon>
        <taxon>Entelegynae</taxon>
        <taxon>Araneoidea</taxon>
        <taxon>Araneidae</taxon>
        <taxon>Caerostris</taxon>
    </lineage>
</organism>
<keyword evidence="3" id="KW-1185">Reference proteome</keyword>